<gene>
    <name evidence="2" type="ORF">Hypma_011942</name>
</gene>
<dbReference type="Proteomes" id="UP000076154">
    <property type="component" value="Unassembled WGS sequence"/>
</dbReference>
<dbReference type="AlphaFoldDB" id="A0A369JQU5"/>
<reference evidence="2" key="1">
    <citation type="submission" date="2018-04" db="EMBL/GenBank/DDBJ databases">
        <title>Whole genome sequencing of Hypsizygus marmoreus.</title>
        <authorList>
            <person name="Choi I.-G."/>
            <person name="Min B."/>
            <person name="Kim J.-G."/>
            <person name="Kim S."/>
            <person name="Oh Y.-L."/>
            <person name="Kong W.-S."/>
            <person name="Park H."/>
            <person name="Jeong J."/>
            <person name="Song E.-S."/>
        </authorList>
    </citation>
    <scope>NUCLEOTIDE SEQUENCE [LARGE SCALE GENOMIC DNA]</scope>
    <source>
        <strain evidence="2">51987-8</strain>
    </source>
</reference>
<proteinExistence type="predicted"/>
<evidence type="ECO:0000256" key="1">
    <source>
        <dbReference type="SAM" id="MobiDB-lite"/>
    </source>
</evidence>
<organism evidence="2 3">
    <name type="scientific">Hypsizygus marmoreus</name>
    <name type="common">White beech mushroom</name>
    <name type="synonym">Agaricus marmoreus</name>
    <dbReference type="NCBI Taxonomy" id="39966"/>
    <lineage>
        <taxon>Eukaryota</taxon>
        <taxon>Fungi</taxon>
        <taxon>Dikarya</taxon>
        <taxon>Basidiomycota</taxon>
        <taxon>Agaricomycotina</taxon>
        <taxon>Agaricomycetes</taxon>
        <taxon>Agaricomycetidae</taxon>
        <taxon>Agaricales</taxon>
        <taxon>Tricholomatineae</taxon>
        <taxon>Lyophyllaceae</taxon>
        <taxon>Hypsizygus</taxon>
    </lineage>
</organism>
<feature type="region of interest" description="Disordered" evidence="1">
    <location>
        <begin position="1"/>
        <end position="45"/>
    </location>
</feature>
<evidence type="ECO:0000313" key="2">
    <source>
        <dbReference type="EMBL" id="RDB21166.1"/>
    </source>
</evidence>
<dbReference type="OrthoDB" id="3247681at2759"/>
<sequence>MLNNKKIVMNYANSRDRHRGGAHTSVSSDGRNPSHFGSPSNLSTTDDVRALRAALEEEGDCKWGIAQCRIADRRHIRQELRMLRRRSHIGERKVRGTGND</sequence>
<name>A0A369JQU5_HYPMA</name>
<dbReference type="EMBL" id="LUEZ02000055">
    <property type="protein sequence ID" value="RDB21166.1"/>
    <property type="molecule type" value="Genomic_DNA"/>
</dbReference>
<accession>A0A369JQU5</accession>
<keyword evidence="3" id="KW-1185">Reference proteome</keyword>
<evidence type="ECO:0000313" key="3">
    <source>
        <dbReference type="Proteomes" id="UP000076154"/>
    </source>
</evidence>
<comment type="caution">
    <text evidence="2">The sequence shown here is derived from an EMBL/GenBank/DDBJ whole genome shotgun (WGS) entry which is preliminary data.</text>
</comment>
<feature type="compositionally biased region" description="Polar residues" evidence="1">
    <location>
        <begin position="24"/>
        <end position="45"/>
    </location>
</feature>
<protein>
    <submittedName>
        <fullName evidence="2">Uncharacterized protein</fullName>
    </submittedName>
</protein>
<dbReference type="InParanoid" id="A0A369JQU5"/>